<evidence type="ECO:0000313" key="3">
    <source>
        <dbReference type="Proteomes" id="UP000076532"/>
    </source>
</evidence>
<dbReference type="OrthoDB" id="3041650at2759"/>
<feature type="compositionally biased region" description="Polar residues" evidence="1">
    <location>
        <begin position="58"/>
        <end position="70"/>
    </location>
</feature>
<dbReference type="EMBL" id="KV417586">
    <property type="protein sequence ID" value="KZP17156.1"/>
    <property type="molecule type" value="Genomic_DNA"/>
</dbReference>
<dbReference type="STRING" id="436010.A0A166FTT6"/>
<organism evidence="2 3">
    <name type="scientific">Athelia psychrophila</name>
    <dbReference type="NCBI Taxonomy" id="1759441"/>
    <lineage>
        <taxon>Eukaryota</taxon>
        <taxon>Fungi</taxon>
        <taxon>Dikarya</taxon>
        <taxon>Basidiomycota</taxon>
        <taxon>Agaricomycotina</taxon>
        <taxon>Agaricomycetes</taxon>
        <taxon>Agaricomycetidae</taxon>
        <taxon>Atheliales</taxon>
        <taxon>Atheliaceae</taxon>
        <taxon>Athelia</taxon>
    </lineage>
</organism>
<gene>
    <name evidence="2" type="ORF">FIBSPDRAFT_1047087</name>
</gene>
<dbReference type="SUPFAM" id="SSF63829">
    <property type="entry name" value="Calcium-dependent phosphotriesterase"/>
    <property type="match status" value="1"/>
</dbReference>
<evidence type="ECO:0000256" key="1">
    <source>
        <dbReference type="SAM" id="MobiDB-lite"/>
    </source>
</evidence>
<dbReference type="Proteomes" id="UP000076532">
    <property type="component" value="Unassembled WGS sequence"/>
</dbReference>
<keyword evidence="3" id="KW-1185">Reference proteome</keyword>
<dbReference type="Gene3D" id="2.120.10.30">
    <property type="entry name" value="TolB, C-terminal domain"/>
    <property type="match status" value="2"/>
</dbReference>
<evidence type="ECO:0008006" key="4">
    <source>
        <dbReference type="Google" id="ProtNLM"/>
    </source>
</evidence>
<dbReference type="InterPro" id="IPR011042">
    <property type="entry name" value="6-blade_b-propeller_TolB-like"/>
</dbReference>
<feature type="region of interest" description="Disordered" evidence="1">
    <location>
        <begin position="31"/>
        <end position="98"/>
    </location>
</feature>
<accession>A0A166FTT6</accession>
<sequence>MTTGVPVRGIPTRSNINLFVLVFHSWLPLSSRPQSVGGPPETRANDDVTANPVDDRNPITTTGTTPKSQPSLPPNRTCWPPHDSCSISAPPSATPDGQDIRILSTLADGVVVDTRHGKGRIYVTCMGYFVSTNDGRLVRAAGDGTGVEVIVPDGATFTPKQLVIDMASEKLCWADREGMRTDEDRKDSTRTCVGVSVDTTELSSFIYVWWGASKAHQGRILRANIDIPPNQTIQTLYAHLPEPIDLDLDPASQTLYWTDRGDPPLGNTLNRADVSAHLAPTAGAKGPGRDTVVVGKLHEAIALSLDLPGRRALVADLNGPCMRWIWTAGGRRYWLRMRRRSRELFTARRRLAWSVIWA</sequence>
<proteinExistence type="predicted"/>
<reference evidence="2 3" key="1">
    <citation type="journal article" date="2016" name="Mol. Biol. Evol.">
        <title>Comparative Genomics of Early-Diverging Mushroom-Forming Fungi Provides Insights into the Origins of Lignocellulose Decay Capabilities.</title>
        <authorList>
            <person name="Nagy L.G."/>
            <person name="Riley R."/>
            <person name="Tritt A."/>
            <person name="Adam C."/>
            <person name="Daum C."/>
            <person name="Floudas D."/>
            <person name="Sun H."/>
            <person name="Yadav J.S."/>
            <person name="Pangilinan J."/>
            <person name="Larsson K.H."/>
            <person name="Matsuura K."/>
            <person name="Barry K."/>
            <person name="Labutti K."/>
            <person name="Kuo R."/>
            <person name="Ohm R.A."/>
            <person name="Bhattacharya S.S."/>
            <person name="Shirouzu T."/>
            <person name="Yoshinaga Y."/>
            <person name="Martin F.M."/>
            <person name="Grigoriev I.V."/>
            <person name="Hibbett D.S."/>
        </authorList>
    </citation>
    <scope>NUCLEOTIDE SEQUENCE [LARGE SCALE GENOMIC DNA]</scope>
    <source>
        <strain evidence="2 3">CBS 109695</strain>
    </source>
</reference>
<dbReference type="AlphaFoldDB" id="A0A166FTT6"/>
<name>A0A166FTT6_9AGAM</name>
<evidence type="ECO:0000313" key="2">
    <source>
        <dbReference type="EMBL" id="KZP17156.1"/>
    </source>
</evidence>
<protein>
    <recommendedName>
        <fullName evidence="4">YWTD domain-containing protein</fullName>
    </recommendedName>
</protein>